<evidence type="ECO:0000313" key="5">
    <source>
        <dbReference type="Proteomes" id="UP000094622"/>
    </source>
</evidence>
<dbReference type="InterPro" id="IPR018639">
    <property type="entry name" value="DUF2062"/>
</dbReference>
<comment type="caution">
    <text evidence="4">The sequence shown here is derived from an EMBL/GenBank/DDBJ whole genome shotgun (WGS) entry which is preliminary data.</text>
</comment>
<feature type="region of interest" description="Disordered" evidence="1">
    <location>
        <begin position="179"/>
        <end position="202"/>
    </location>
</feature>
<gene>
    <name evidence="4" type="ORF">A6302_02229</name>
</gene>
<evidence type="ECO:0000313" key="4">
    <source>
        <dbReference type="EMBL" id="ODN70426.1"/>
    </source>
</evidence>
<keyword evidence="2" id="KW-0812">Transmembrane</keyword>
<keyword evidence="2" id="KW-0472">Membrane</keyword>
<reference evidence="4 5" key="1">
    <citation type="submission" date="2016-07" db="EMBL/GenBank/DDBJ databases">
        <title>Draft Genome Sequence of Methylobrevis pamukkalensis PK2.</title>
        <authorList>
            <person name="Vasilenko O.V."/>
            <person name="Doronina N.V."/>
            <person name="Shmareva M.N."/>
            <person name="Tarlachkov S.V."/>
            <person name="Mustakhimov I."/>
            <person name="Trotsenko Y.A."/>
        </authorList>
    </citation>
    <scope>NUCLEOTIDE SEQUENCE [LARGE SCALE GENOMIC DNA]</scope>
    <source>
        <strain evidence="4 5">PK2</strain>
    </source>
</reference>
<dbReference type="OrthoDB" id="7360463at2"/>
<dbReference type="Pfam" id="PF09835">
    <property type="entry name" value="DUF2062"/>
    <property type="match status" value="1"/>
</dbReference>
<sequence>MKFRRRVPLSRRERLRNLLWPRRGWRRAATYVSRRIMRLRASPHAVAAGVAAGAFSSFTPFIGFHILLGFAVAFLLRGSMLAAALGTAIGNPLTFPLIWISTFEVGRFILAGGVTAATAGPVSPSADLFSHGLFEAGITQLWPTLKPMIVGAVPLGAITAIILYFLCYQMVATHQTKRNSRNAQMKTLPPTQSSAARLEDAA</sequence>
<keyword evidence="2" id="KW-1133">Transmembrane helix</keyword>
<dbReference type="PATRIC" id="fig|1439726.3.peg.2353"/>
<organism evidence="4 5">
    <name type="scientific">Methylobrevis pamukkalensis</name>
    <dbReference type="NCBI Taxonomy" id="1439726"/>
    <lineage>
        <taxon>Bacteria</taxon>
        <taxon>Pseudomonadati</taxon>
        <taxon>Pseudomonadota</taxon>
        <taxon>Alphaproteobacteria</taxon>
        <taxon>Hyphomicrobiales</taxon>
        <taxon>Pleomorphomonadaceae</taxon>
        <taxon>Methylobrevis</taxon>
    </lineage>
</organism>
<accession>A0A1E3H3R2</accession>
<name>A0A1E3H3R2_9HYPH</name>
<evidence type="ECO:0000256" key="2">
    <source>
        <dbReference type="SAM" id="Phobius"/>
    </source>
</evidence>
<dbReference type="PANTHER" id="PTHR40547">
    <property type="entry name" value="SLL0298 PROTEIN"/>
    <property type="match status" value="1"/>
</dbReference>
<protein>
    <recommendedName>
        <fullName evidence="3">DUF2062 domain-containing protein</fullName>
    </recommendedName>
</protein>
<evidence type="ECO:0000256" key="1">
    <source>
        <dbReference type="SAM" id="MobiDB-lite"/>
    </source>
</evidence>
<evidence type="ECO:0000259" key="3">
    <source>
        <dbReference type="Pfam" id="PF09835"/>
    </source>
</evidence>
<feature type="transmembrane region" description="Helical" evidence="2">
    <location>
        <begin position="149"/>
        <end position="171"/>
    </location>
</feature>
<feature type="domain" description="DUF2062" evidence="3">
    <location>
        <begin position="27"/>
        <end position="178"/>
    </location>
</feature>
<feature type="compositionally biased region" description="Polar residues" evidence="1">
    <location>
        <begin position="181"/>
        <end position="195"/>
    </location>
</feature>
<proteinExistence type="predicted"/>
<dbReference type="PANTHER" id="PTHR40547:SF1">
    <property type="entry name" value="SLL0298 PROTEIN"/>
    <property type="match status" value="1"/>
</dbReference>
<dbReference type="AlphaFoldDB" id="A0A1E3H3R2"/>
<keyword evidence="5" id="KW-1185">Reference proteome</keyword>
<dbReference type="Proteomes" id="UP000094622">
    <property type="component" value="Unassembled WGS sequence"/>
</dbReference>
<feature type="transmembrane region" description="Helical" evidence="2">
    <location>
        <begin position="97"/>
        <end position="119"/>
    </location>
</feature>
<dbReference type="RefSeq" id="WP_069306910.1">
    <property type="nucleotide sequence ID" value="NZ_MCRJ01000050.1"/>
</dbReference>
<dbReference type="EMBL" id="MCRJ01000050">
    <property type="protein sequence ID" value="ODN70426.1"/>
    <property type="molecule type" value="Genomic_DNA"/>
</dbReference>